<dbReference type="Pfam" id="PF08872">
    <property type="entry name" value="KGK"/>
    <property type="match status" value="1"/>
</dbReference>
<accession>A0A951QTM3</accession>
<dbReference type="InterPro" id="IPR014971">
    <property type="entry name" value="KGK"/>
</dbReference>
<comment type="caution">
    <text evidence="1">The sequence shown here is derived from an EMBL/GenBank/DDBJ whole genome shotgun (WGS) entry which is preliminary data.</text>
</comment>
<name>A0A951QTM3_9CYAN</name>
<evidence type="ECO:0000313" key="2">
    <source>
        <dbReference type="Proteomes" id="UP000729701"/>
    </source>
</evidence>
<dbReference type="AlphaFoldDB" id="A0A951QTM3"/>
<evidence type="ECO:0000313" key="1">
    <source>
        <dbReference type="EMBL" id="MBW4671945.1"/>
    </source>
</evidence>
<dbReference type="Proteomes" id="UP000729701">
    <property type="component" value="Unassembled WGS sequence"/>
</dbReference>
<reference evidence="1" key="2">
    <citation type="journal article" date="2022" name="Microbiol. Resour. Announc.">
        <title>Metagenome Sequencing to Explore Phylogenomics of Terrestrial Cyanobacteria.</title>
        <authorList>
            <person name="Ward R.D."/>
            <person name="Stajich J.E."/>
            <person name="Johansen J.R."/>
            <person name="Huntemann M."/>
            <person name="Clum A."/>
            <person name="Foster B."/>
            <person name="Foster B."/>
            <person name="Roux S."/>
            <person name="Palaniappan K."/>
            <person name="Varghese N."/>
            <person name="Mukherjee S."/>
            <person name="Reddy T.B.K."/>
            <person name="Daum C."/>
            <person name="Copeland A."/>
            <person name="Chen I.A."/>
            <person name="Ivanova N.N."/>
            <person name="Kyrpides N.C."/>
            <person name="Shapiro N."/>
            <person name="Eloe-Fadrosh E.A."/>
            <person name="Pietrasiak N."/>
        </authorList>
    </citation>
    <scope>NUCLEOTIDE SEQUENCE</scope>
    <source>
        <strain evidence="1">GSE-NOS-MK-12-04C</strain>
    </source>
</reference>
<dbReference type="EMBL" id="JAHHGZ010000057">
    <property type="protein sequence ID" value="MBW4671945.1"/>
    <property type="molecule type" value="Genomic_DNA"/>
</dbReference>
<proteinExistence type="predicted"/>
<protein>
    <submittedName>
        <fullName evidence="1">KGK domain-containing protein</fullName>
    </submittedName>
</protein>
<sequence>MHNQFEPLNHTEVVSVDTESFGNLDLPSTFKVVQLLAAIKEFIDFQETEEQLFEKGISCEVLKFGAKGWRKGRVRLTLEFSPDAPESPLEDIDD</sequence>
<gene>
    <name evidence="1" type="ORF">KME60_32090</name>
</gene>
<reference evidence="1" key="1">
    <citation type="submission" date="2021-05" db="EMBL/GenBank/DDBJ databases">
        <authorList>
            <person name="Pietrasiak N."/>
            <person name="Ward R."/>
            <person name="Stajich J.E."/>
            <person name="Kurbessoian T."/>
        </authorList>
    </citation>
    <scope>NUCLEOTIDE SEQUENCE</scope>
    <source>
        <strain evidence="1">GSE-NOS-MK-12-04C</strain>
    </source>
</reference>
<organism evidence="1 2">
    <name type="scientific">Cyanomargarita calcarea GSE-NOS-MK-12-04C</name>
    <dbReference type="NCBI Taxonomy" id="2839659"/>
    <lineage>
        <taxon>Bacteria</taxon>
        <taxon>Bacillati</taxon>
        <taxon>Cyanobacteriota</taxon>
        <taxon>Cyanophyceae</taxon>
        <taxon>Nostocales</taxon>
        <taxon>Cyanomargaritaceae</taxon>
        <taxon>Cyanomargarita</taxon>
    </lineage>
</organism>